<dbReference type="AlphaFoldDB" id="L1J8A2"/>
<evidence type="ECO:0000256" key="3">
    <source>
        <dbReference type="ARBA" id="ARBA00022525"/>
    </source>
</evidence>
<dbReference type="EMBL" id="JH993005">
    <property type="protein sequence ID" value="EKX44324.1"/>
    <property type="molecule type" value="Genomic_DNA"/>
</dbReference>
<keyword evidence="4" id="KW-0732">Signal</keyword>
<evidence type="ECO:0000313" key="7">
    <source>
        <dbReference type="EMBL" id="EKX44324.1"/>
    </source>
</evidence>
<reference evidence="7 9" key="1">
    <citation type="journal article" date="2012" name="Nature">
        <title>Algal genomes reveal evolutionary mosaicism and the fate of nucleomorphs.</title>
        <authorList>
            <consortium name="DOE Joint Genome Institute"/>
            <person name="Curtis B.A."/>
            <person name="Tanifuji G."/>
            <person name="Burki F."/>
            <person name="Gruber A."/>
            <person name="Irimia M."/>
            <person name="Maruyama S."/>
            <person name="Arias M.C."/>
            <person name="Ball S.G."/>
            <person name="Gile G.H."/>
            <person name="Hirakawa Y."/>
            <person name="Hopkins J.F."/>
            <person name="Kuo A."/>
            <person name="Rensing S.A."/>
            <person name="Schmutz J."/>
            <person name="Symeonidi A."/>
            <person name="Elias M."/>
            <person name="Eveleigh R.J."/>
            <person name="Herman E.K."/>
            <person name="Klute M.J."/>
            <person name="Nakayama T."/>
            <person name="Obornik M."/>
            <person name="Reyes-Prieto A."/>
            <person name="Armbrust E.V."/>
            <person name="Aves S.J."/>
            <person name="Beiko R.G."/>
            <person name="Coutinho P."/>
            <person name="Dacks J.B."/>
            <person name="Durnford D.G."/>
            <person name="Fast N.M."/>
            <person name="Green B.R."/>
            <person name="Grisdale C.J."/>
            <person name="Hempel F."/>
            <person name="Henrissat B."/>
            <person name="Hoppner M.P."/>
            <person name="Ishida K."/>
            <person name="Kim E."/>
            <person name="Koreny L."/>
            <person name="Kroth P.G."/>
            <person name="Liu Y."/>
            <person name="Malik S.B."/>
            <person name="Maier U.G."/>
            <person name="McRose D."/>
            <person name="Mock T."/>
            <person name="Neilson J.A."/>
            <person name="Onodera N.T."/>
            <person name="Poole A.M."/>
            <person name="Pritham E.J."/>
            <person name="Richards T.A."/>
            <person name="Rocap G."/>
            <person name="Roy S.W."/>
            <person name="Sarai C."/>
            <person name="Schaack S."/>
            <person name="Shirato S."/>
            <person name="Slamovits C.H."/>
            <person name="Spencer D.F."/>
            <person name="Suzuki S."/>
            <person name="Worden A.Z."/>
            <person name="Zauner S."/>
            <person name="Barry K."/>
            <person name="Bell C."/>
            <person name="Bharti A.K."/>
            <person name="Crow J.A."/>
            <person name="Grimwood J."/>
            <person name="Kramer R."/>
            <person name="Lindquist E."/>
            <person name="Lucas S."/>
            <person name="Salamov A."/>
            <person name="McFadden G.I."/>
            <person name="Lane C.E."/>
            <person name="Keeling P.J."/>
            <person name="Gray M.W."/>
            <person name="Grigoriev I.V."/>
            <person name="Archibald J.M."/>
        </authorList>
    </citation>
    <scope>NUCLEOTIDE SEQUENCE</scope>
    <source>
        <strain evidence="7 9">CCMP2712</strain>
    </source>
</reference>
<accession>L1J8A2</accession>
<dbReference type="Proteomes" id="UP000011087">
    <property type="component" value="Unassembled WGS sequence"/>
</dbReference>
<evidence type="ECO:0000256" key="4">
    <source>
        <dbReference type="ARBA" id="ARBA00022729"/>
    </source>
</evidence>
<protein>
    <submittedName>
        <fullName evidence="7 8">Uncharacterized protein</fullName>
    </submittedName>
</protein>
<evidence type="ECO:0000256" key="2">
    <source>
        <dbReference type="ARBA" id="ARBA00005679"/>
    </source>
</evidence>
<dbReference type="PANTHER" id="PTHR13234">
    <property type="entry name" value="GAMMA-INTERFERON INDUCIBLE LYSOSOMAL THIOL REDUCTASE GILT"/>
    <property type="match status" value="1"/>
</dbReference>
<dbReference type="HOGENOM" id="CLU_676977_0_0_1"/>
<keyword evidence="5" id="KW-0325">Glycoprotein</keyword>
<keyword evidence="6" id="KW-0812">Transmembrane</keyword>
<keyword evidence="6" id="KW-1133">Transmembrane helix</keyword>
<dbReference type="Pfam" id="PF03227">
    <property type="entry name" value="GILT"/>
    <property type="match status" value="1"/>
</dbReference>
<organism evidence="7">
    <name type="scientific">Guillardia theta (strain CCMP2712)</name>
    <name type="common">Cryptophyte</name>
    <dbReference type="NCBI Taxonomy" id="905079"/>
    <lineage>
        <taxon>Eukaryota</taxon>
        <taxon>Cryptophyceae</taxon>
        <taxon>Pyrenomonadales</taxon>
        <taxon>Geminigeraceae</taxon>
        <taxon>Guillardia</taxon>
    </lineage>
</organism>
<dbReference type="EnsemblProtists" id="EKX44324">
    <property type="protein sequence ID" value="EKX44324"/>
    <property type="gene ID" value="GUITHDRAFT_139864"/>
</dbReference>
<keyword evidence="6" id="KW-0472">Membrane</keyword>
<name>L1J8A2_GUITC</name>
<reference evidence="8" key="3">
    <citation type="submission" date="2016-03" db="UniProtKB">
        <authorList>
            <consortium name="EnsemblProtists"/>
        </authorList>
    </citation>
    <scope>IDENTIFICATION</scope>
</reference>
<feature type="transmembrane region" description="Helical" evidence="6">
    <location>
        <begin position="17"/>
        <end position="35"/>
    </location>
</feature>
<keyword evidence="3" id="KW-0964">Secreted</keyword>
<reference evidence="9" key="2">
    <citation type="submission" date="2012-11" db="EMBL/GenBank/DDBJ databases">
        <authorList>
            <person name="Kuo A."/>
            <person name="Curtis B.A."/>
            <person name="Tanifuji G."/>
            <person name="Burki F."/>
            <person name="Gruber A."/>
            <person name="Irimia M."/>
            <person name="Maruyama S."/>
            <person name="Arias M.C."/>
            <person name="Ball S.G."/>
            <person name="Gile G.H."/>
            <person name="Hirakawa Y."/>
            <person name="Hopkins J.F."/>
            <person name="Rensing S.A."/>
            <person name="Schmutz J."/>
            <person name="Symeonidi A."/>
            <person name="Elias M."/>
            <person name="Eveleigh R.J."/>
            <person name="Herman E.K."/>
            <person name="Klute M.J."/>
            <person name="Nakayama T."/>
            <person name="Obornik M."/>
            <person name="Reyes-Prieto A."/>
            <person name="Armbrust E.V."/>
            <person name="Aves S.J."/>
            <person name="Beiko R.G."/>
            <person name="Coutinho P."/>
            <person name="Dacks J.B."/>
            <person name="Durnford D.G."/>
            <person name="Fast N.M."/>
            <person name="Green B.R."/>
            <person name="Grisdale C."/>
            <person name="Hempe F."/>
            <person name="Henrissat B."/>
            <person name="Hoppner M.P."/>
            <person name="Ishida K.-I."/>
            <person name="Kim E."/>
            <person name="Koreny L."/>
            <person name="Kroth P.G."/>
            <person name="Liu Y."/>
            <person name="Malik S.-B."/>
            <person name="Maier U.G."/>
            <person name="McRose D."/>
            <person name="Mock T."/>
            <person name="Neilson J.A."/>
            <person name="Onodera N.T."/>
            <person name="Poole A.M."/>
            <person name="Pritham E.J."/>
            <person name="Richards T.A."/>
            <person name="Rocap G."/>
            <person name="Roy S.W."/>
            <person name="Sarai C."/>
            <person name="Schaack S."/>
            <person name="Shirato S."/>
            <person name="Slamovits C.H."/>
            <person name="Spencer D.F."/>
            <person name="Suzuki S."/>
            <person name="Worden A.Z."/>
            <person name="Zauner S."/>
            <person name="Barry K."/>
            <person name="Bell C."/>
            <person name="Bharti A.K."/>
            <person name="Crow J.A."/>
            <person name="Grimwood J."/>
            <person name="Kramer R."/>
            <person name="Lindquist E."/>
            <person name="Lucas S."/>
            <person name="Salamov A."/>
            <person name="McFadden G.I."/>
            <person name="Lane C.E."/>
            <person name="Keeling P.J."/>
            <person name="Gray M.W."/>
            <person name="Grigoriev I.V."/>
            <person name="Archibald J.M."/>
        </authorList>
    </citation>
    <scope>NUCLEOTIDE SEQUENCE</scope>
    <source>
        <strain evidence="9">CCMP2712</strain>
    </source>
</reference>
<sequence length="407" mass="44213">MVSAWESRNIHARKARILGSAILVAFLIVAIAWIPNDGVDVVVASVAKLSVTNSTSGILADLKRKFVSKGKTKVSLADTTSAQGKKVIPLRHVSFSPPEGVDYHVDVDVYMESQGRASQMFVEWVLMPVIEAPGMKDIVRLHLYPSGNTLVKDMDPKVPSVVKVDGSNSTEDVNITLESGFPEFFCEHGPSECVGNAILSCVEDAYPALEDWFPVSSCIIVRTCADGEVPLIDSVAHTGSSSSHVCQGMPSEVALQCIDEFGGGMSVKKIADCMHSKRASELLLRNLYKTKTFLPPIQSSPWIVVDGKVLNSPNRTHIFLLGKAICDAYVSKVQPYVNGTVPRPLGCYYFPKEPPYLPPIQLANTDGIAILWAVGGGSFLLGIIVLVVWKWHSSRGSDDEGHPYMQT</sequence>
<dbReference type="KEGG" id="gtt:GUITHDRAFT_139864"/>
<dbReference type="GeneID" id="17300998"/>
<gene>
    <name evidence="7" type="ORF">GUITHDRAFT_139864</name>
</gene>
<feature type="transmembrane region" description="Helical" evidence="6">
    <location>
        <begin position="369"/>
        <end position="389"/>
    </location>
</feature>
<evidence type="ECO:0000313" key="9">
    <source>
        <dbReference type="Proteomes" id="UP000011087"/>
    </source>
</evidence>
<keyword evidence="9" id="KW-1185">Reference proteome</keyword>
<dbReference type="RefSeq" id="XP_005831304.1">
    <property type="nucleotide sequence ID" value="XM_005831247.1"/>
</dbReference>
<dbReference type="OrthoDB" id="958254at2759"/>
<dbReference type="PaxDb" id="55529-EKX44324"/>
<comment type="similarity">
    <text evidence="2">Belongs to the GILT family.</text>
</comment>
<evidence type="ECO:0000256" key="1">
    <source>
        <dbReference type="ARBA" id="ARBA00004613"/>
    </source>
</evidence>
<comment type="subcellular location">
    <subcellularLocation>
        <location evidence="1">Secreted</location>
    </subcellularLocation>
</comment>
<dbReference type="GO" id="GO:0005576">
    <property type="term" value="C:extracellular region"/>
    <property type="evidence" value="ECO:0007669"/>
    <property type="project" value="UniProtKB-SubCell"/>
</dbReference>
<dbReference type="InterPro" id="IPR004911">
    <property type="entry name" value="Interferon-induced_GILT"/>
</dbReference>
<dbReference type="PANTHER" id="PTHR13234:SF8">
    <property type="entry name" value="GAMMA-INTERFERON-INDUCIBLE LYSOSOMAL THIOL REDUCTASE"/>
    <property type="match status" value="1"/>
</dbReference>
<evidence type="ECO:0000256" key="6">
    <source>
        <dbReference type="SAM" id="Phobius"/>
    </source>
</evidence>
<evidence type="ECO:0000313" key="8">
    <source>
        <dbReference type="EnsemblProtists" id="EKX44324"/>
    </source>
</evidence>
<dbReference type="GO" id="GO:0016671">
    <property type="term" value="F:oxidoreductase activity, acting on a sulfur group of donors, disulfide as acceptor"/>
    <property type="evidence" value="ECO:0007669"/>
    <property type="project" value="InterPro"/>
</dbReference>
<dbReference type="STRING" id="905079.L1J8A2"/>
<evidence type="ECO:0000256" key="5">
    <source>
        <dbReference type="ARBA" id="ARBA00023180"/>
    </source>
</evidence>
<proteinExistence type="inferred from homology"/>